<feature type="compositionally biased region" description="Basic residues" evidence="4">
    <location>
        <begin position="270"/>
        <end position="287"/>
    </location>
</feature>
<feature type="compositionally biased region" description="Pro residues" evidence="4">
    <location>
        <begin position="162"/>
        <end position="172"/>
    </location>
</feature>
<evidence type="ECO:0000256" key="1">
    <source>
        <dbReference type="ARBA" id="ARBA00007317"/>
    </source>
</evidence>
<dbReference type="Pfam" id="PF00364">
    <property type="entry name" value="Biotin_lipoyl"/>
    <property type="match status" value="1"/>
</dbReference>
<organism evidence="6 7">
    <name type="scientific">Aspergillus avenaceus</name>
    <dbReference type="NCBI Taxonomy" id="36643"/>
    <lineage>
        <taxon>Eukaryota</taxon>
        <taxon>Fungi</taxon>
        <taxon>Dikarya</taxon>
        <taxon>Ascomycota</taxon>
        <taxon>Pezizomycotina</taxon>
        <taxon>Eurotiomycetes</taxon>
        <taxon>Eurotiomycetidae</taxon>
        <taxon>Eurotiales</taxon>
        <taxon>Aspergillaceae</taxon>
        <taxon>Aspergillus</taxon>
        <taxon>Aspergillus subgen. Circumdati</taxon>
    </lineage>
</organism>
<comment type="similarity">
    <text evidence="1">Belongs to the 2-oxoacid dehydrogenase family.</text>
</comment>
<dbReference type="SUPFAM" id="SSF51230">
    <property type="entry name" value="Single hybrid motif"/>
    <property type="match status" value="1"/>
</dbReference>
<keyword evidence="2" id="KW-0450">Lipoyl</keyword>
<feature type="domain" description="Lipoyl-binding" evidence="5">
    <location>
        <begin position="61"/>
        <end position="136"/>
    </location>
</feature>
<gene>
    <name evidence="6" type="ORF">BDV25DRAFT_158619</name>
</gene>
<dbReference type="OrthoDB" id="5391403at2759"/>
<evidence type="ECO:0000256" key="3">
    <source>
        <dbReference type="ARBA" id="ARBA00022946"/>
    </source>
</evidence>
<reference evidence="6 7" key="1">
    <citation type="submission" date="2019-04" db="EMBL/GenBank/DDBJ databases">
        <title>Friends and foes A comparative genomics study of 23 Aspergillus species from section Flavi.</title>
        <authorList>
            <consortium name="DOE Joint Genome Institute"/>
            <person name="Kjaerbolling I."/>
            <person name="Vesth T."/>
            <person name="Frisvad J.C."/>
            <person name="Nybo J.L."/>
            <person name="Theobald S."/>
            <person name="Kildgaard S."/>
            <person name="Isbrandt T."/>
            <person name="Kuo A."/>
            <person name="Sato A."/>
            <person name="Lyhne E.K."/>
            <person name="Kogle M.E."/>
            <person name="Wiebenga A."/>
            <person name="Kun R.S."/>
            <person name="Lubbers R.J."/>
            <person name="Makela M.R."/>
            <person name="Barry K."/>
            <person name="Chovatia M."/>
            <person name="Clum A."/>
            <person name="Daum C."/>
            <person name="Haridas S."/>
            <person name="He G."/>
            <person name="LaButti K."/>
            <person name="Lipzen A."/>
            <person name="Mondo S."/>
            <person name="Riley R."/>
            <person name="Salamov A."/>
            <person name="Simmons B.A."/>
            <person name="Magnuson J.K."/>
            <person name="Henrissat B."/>
            <person name="Mortensen U.H."/>
            <person name="Larsen T.O."/>
            <person name="Devries R.P."/>
            <person name="Grigoriev I.V."/>
            <person name="Machida M."/>
            <person name="Baker S.E."/>
            <person name="Andersen M.R."/>
        </authorList>
    </citation>
    <scope>NUCLEOTIDE SEQUENCE [LARGE SCALE GENOMIC DNA]</scope>
    <source>
        <strain evidence="6 7">IBT 18842</strain>
    </source>
</reference>
<evidence type="ECO:0000256" key="2">
    <source>
        <dbReference type="ARBA" id="ARBA00022823"/>
    </source>
</evidence>
<dbReference type="Gene3D" id="2.40.50.100">
    <property type="match status" value="1"/>
</dbReference>
<evidence type="ECO:0000313" key="6">
    <source>
        <dbReference type="EMBL" id="KAE8148266.1"/>
    </source>
</evidence>
<dbReference type="InterPro" id="IPR000089">
    <property type="entry name" value="Biotin_lipoyl"/>
</dbReference>
<keyword evidence="7" id="KW-1185">Reference proteome</keyword>
<keyword evidence="3" id="KW-0809">Transit peptide</keyword>
<protein>
    <submittedName>
        <fullName evidence="6">Single hybrid motif-containing protein</fullName>
    </submittedName>
</protein>
<dbReference type="InterPro" id="IPR050537">
    <property type="entry name" value="2-oxoacid_dehydrogenase"/>
</dbReference>
<dbReference type="PROSITE" id="PS50968">
    <property type="entry name" value="BIOTINYL_LIPOYL"/>
    <property type="match status" value="1"/>
</dbReference>
<evidence type="ECO:0000256" key="4">
    <source>
        <dbReference type="SAM" id="MobiDB-lite"/>
    </source>
</evidence>
<feature type="compositionally biased region" description="Basic residues" evidence="4">
    <location>
        <begin position="243"/>
        <end position="255"/>
    </location>
</feature>
<dbReference type="InterPro" id="IPR003016">
    <property type="entry name" value="2-oxoA_DH_lipoyl-BS"/>
</dbReference>
<evidence type="ECO:0000313" key="7">
    <source>
        <dbReference type="Proteomes" id="UP000325780"/>
    </source>
</evidence>
<proteinExistence type="inferred from homology"/>
<accession>A0A5N6TPI0</accession>
<dbReference type="CDD" id="cd06849">
    <property type="entry name" value="lipoyl_domain"/>
    <property type="match status" value="1"/>
</dbReference>
<dbReference type="EMBL" id="ML742167">
    <property type="protein sequence ID" value="KAE8148266.1"/>
    <property type="molecule type" value="Genomic_DNA"/>
</dbReference>
<dbReference type="PANTHER" id="PTHR43416:SF5">
    <property type="entry name" value="DIHYDROLIPOYLLYSINE-RESIDUE SUCCINYLTRANSFERASE COMPONENT OF 2-OXOGLUTARATE DEHYDROGENASE COMPLEX, MITOCHONDRIAL"/>
    <property type="match status" value="1"/>
</dbReference>
<name>A0A5N6TPI0_ASPAV</name>
<dbReference type="PROSITE" id="PS00189">
    <property type="entry name" value="LIPOYL"/>
    <property type="match status" value="1"/>
</dbReference>
<dbReference type="GO" id="GO:0006099">
    <property type="term" value="P:tricarboxylic acid cycle"/>
    <property type="evidence" value="ECO:0007669"/>
    <property type="project" value="TreeGrafter"/>
</dbReference>
<dbReference type="InterPro" id="IPR011053">
    <property type="entry name" value="Single_hybrid_motif"/>
</dbReference>
<feature type="compositionally biased region" description="Basic and acidic residues" evidence="4">
    <location>
        <begin position="147"/>
        <end position="161"/>
    </location>
</feature>
<dbReference type="AlphaFoldDB" id="A0A5N6TPI0"/>
<feature type="region of interest" description="Disordered" evidence="4">
    <location>
        <begin position="197"/>
        <end position="287"/>
    </location>
</feature>
<feature type="region of interest" description="Disordered" evidence="4">
    <location>
        <begin position="137"/>
        <end position="181"/>
    </location>
</feature>
<dbReference type="PANTHER" id="PTHR43416">
    <property type="entry name" value="DIHYDROLIPOYLLYSINE-RESIDUE SUCCINYLTRANSFERASE COMPONENT OF 2-OXOGLUTARATE DEHYDROGENASE COMPLEX, MITOCHONDRIAL-RELATED"/>
    <property type="match status" value="1"/>
</dbReference>
<evidence type="ECO:0000259" key="5">
    <source>
        <dbReference type="PROSITE" id="PS50968"/>
    </source>
</evidence>
<sequence length="287" mass="32167">MLQREVPRLRGCYRALNSINLRSSTSIRQRTRPTFTPIVPQTYPLTGSRTFSVSTHYAAETTLIHVPSMAESISEGVLATLNKHVGDYVEQDEEIASIETDKIDVAVNASHSGTISKILVGEGDTVTVGQAVIEISLSAPPTSQTTKPDRPAPETPQEPKKPSPSSPPPSSPPKSNFTRIARQKPNISILRNSLRNQSQNVPHAHAHSRASEGIAEHRRIPNNIQRSRHEQRDGIPRPEQRQRTRQARRKARIHGPRCACLCASSARDPRHQRIHRKQRYRRVPRLH</sequence>
<dbReference type="GO" id="GO:0004149">
    <property type="term" value="F:dihydrolipoyllysine-residue succinyltransferase activity"/>
    <property type="evidence" value="ECO:0007669"/>
    <property type="project" value="TreeGrafter"/>
</dbReference>
<feature type="compositionally biased region" description="Basic and acidic residues" evidence="4">
    <location>
        <begin position="227"/>
        <end position="242"/>
    </location>
</feature>
<dbReference type="Proteomes" id="UP000325780">
    <property type="component" value="Unassembled WGS sequence"/>
</dbReference>
<dbReference type="GO" id="GO:0005739">
    <property type="term" value="C:mitochondrion"/>
    <property type="evidence" value="ECO:0007669"/>
    <property type="project" value="TreeGrafter"/>
</dbReference>